<evidence type="ECO:0000313" key="10">
    <source>
        <dbReference type="EMBL" id="REC56160.1"/>
    </source>
</evidence>
<keyword evidence="3 7" id="KW-0540">Nuclease</keyword>
<evidence type="ECO:0000256" key="5">
    <source>
        <dbReference type="ARBA" id="ARBA00022839"/>
    </source>
</evidence>
<comment type="function">
    <text evidence="7">3'-5' exoribonuclease that releases 5'-nucleoside monophosphates and is involved in maturation of structured RNAs.</text>
</comment>
<dbReference type="Pfam" id="PF17876">
    <property type="entry name" value="CSD2"/>
    <property type="match status" value="1"/>
</dbReference>
<feature type="compositionally biased region" description="Basic and acidic residues" evidence="8">
    <location>
        <begin position="742"/>
        <end position="751"/>
    </location>
</feature>
<dbReference type="NCBIfam" id="TIGR02063">
    <property type="entry name" value="RNase_R"/>
    <property type="match status" value="1"/>
</dbReference>
<dbReference type="Gene3D" id="2.40.50.140">
    <property type="entry name" value="Nucleic acid-binding proteins"/>
    <property type="match status" value="1"/>
</dbReference>
<evidence type="ECO:0000313" key="11">
    <source>
        <dbReference type="Proteomes" id="UP000257131"/>
    </source>
</evidence>
<dbReference type="AlphaFoldDB" id="A0A3D9BRM9"/>
<reference evidence="10 11" key="1">
    <citation type="journal article" date="2017" name="Int. J. Syst. Evol. Microbiol.">
        <title>Rhodosalinus sediminis gen. nov., sp. nov., isolated from marine saltern.</title>
        <authorList>
            <person name="Guo L.Y."/>
            <person name="Ling S.K."/>
            <person name="Li C.M."/>
            <person name="Chen G.J."/>
            <person name="Du Z.J."/>
        </authorList>
    </citation>
    <scope>NUCLEOTIDE SEQUENCE [LARGE SCALE GENOMIC DNA]</scope>
    <source>
        <strain evidence="10 11">WDN1C137</strain>
    </source>
</reference>
<sequence>MADLPTKDDILRWIEDNPTLASKRDIAKAFGLRGADRVELKRLLKELEDEGHLEKRKKTYRDPERLPPVTVLEVAGPDDAGDLFARPLEWHGEGVEPRVLVVPRASDPALGAGDRILAKLAPVRGEGHNYEARLIRRIGATPRRVLGVFRKDAEGGRIVPIDKGDGKEWTVAPDAMHGAKDGELVEAEHAGPKGRMGRPRARVVARLGDPSGPKAVSLIAIHQHGIPHDFPEEVLEEADRMKPAGLSGREDLRDLPLVTIDPEDARDHDDAVWAHADDDPKNPGGHVVWVAIADVAQYVRPGSALDREARRRGNSSYFPDRVVPMLPDRLSGDLCSLHEGVPRAVIAVRMQIDAEGRRIGHRFVRGLMRSAASLTYAQAQAAEDGAPDAQTAPLVADVIHPLFAAWRAMVGAREARQPLELELPERKVELSEEGQVVAVRFRDRLDAHKLVEEFMVAANVAAAETLTAKKSPLLFRVHEEPDPMKLDALRETAQAAGLTLAKGQVLHTEHLNRLLDQAAGSDEAELINMATLRAMTQAYYSPANLGHFGLALQSYAHFTSPIRRYADLIVHRALISAHGWGDDGLSRDEVERLEQTATHISETERRSMAAERDTTDRYLAAYLSDRVGAEFAGRISGVARFGAFVKLDETGADGLIPMRNIGREYFVFDAKRQELMGADTGTVIKPGQRVTVRLAEAAPVTGGVALELLELEDEPLPGPRPRGGAGGAPRRKAAQAKRKTAKAKDKVERKGKAAQSARKVTRKRR</sequence>
<keyword evidence="6 7" id="KW-0694">RNA-binding</keyword>
<dbReference type="InterPro" id="IPR001900">
    <property type="entry name" value="RNase_II/R"/>
</dbReference>
<feature type="region of interest" description="Disordered" evidence="8">
    <location>
        <begin position="711"/>
        <end position="765"/>
    </location>
</feature>
<comment type="catalytic activity">
    <reaction evidence="1 7">
        <text>Exonucleolytic cleavage in the 3'- to 5'-direction to yield nucleoside 5'-phosphates.</text>
        <dbReference type="EC" id="3.1.13.1"/>
    </reaction>
</comment>
<evidence type="ECO:0000259" key="9">
    <source>
        <dbReference type="PROSITE" id="PS50126"/>
    </source>
</evidence>
<dbReference type="GO" id="GO:0003723">
    <property type="term" value="F:RNA binding"/>
    <property type="evidence" value="ECO:0007669"/>
    <property type="project" value="UniProtKB-UniRule"/>
</dbReference>
<evidence type="ECO:0000256" key="4">
    <source>
        <dbReference type="ARBA" id="ARBA00022801"/>
    </source>
</evidence>
<dbReference type="Pfam" id="PF00575">
    <property type="entry name" value="S1"/>
    <property type="match status" value="1"/>
</dbReference>
<dbReference type="GO" id="GO:0005829">
    <property type="term" value="C:cytosol"/>
    <property type="evidence" value="ECO:0007669"/>
    <property type="project" value="TreeGrafter"/>
</dbReference>
<dbReference type="CDD" id="cd04471">
    <property type="entry name" value="S1_RNase_R"/>
    <property type="match status" value="1"/>
</dbReference>
<organism evidence="10 11">
    <name type="scientific">Rhodosalinus sediminis</name>
    <dbReference type="NCBI Taxonomy" id="1940533"/>
    <lineage>
        <taxon>Bacteria</taxon>
        <taxon>Pseudomonadati</taxon>
        <taxon>Pseudomonadota</taxon>
        <taxon>Alphaproteobacteria</taxon>
        <taxon>Rhodobacterales</taxon>
        <taxon>Paracoccaceae</taxon>
        <taxon>Rhodosalinus</taxon>
    </lineage>
</organism>
<dbReference type="SUPFAM" id="SSF50249">
    <property type="entry name" value="Nucleic acid-binding proteins"/>
    <property type="match status" value="2"/>
</dbReference>
<dbReference type="PANTHER" id="PTHR23355">
    <property type="entry name" value="RIBONUCLEASE"/>
    <property type="match status" value="1"/>
</dbReference>
<keyword evidence="4 7" id="KW-0378">Hydrolase</keyword>
<name>A0A3D9BRM9_9RHOB</name>
<proteinExistence type="inferred from homology"/>
<dbReference type="GO" id="GO:0006402">
    <property type="term" value="P:mRNA catabolic process"/>
    <property type="evidence" value="ECO:0007669"/>
    <property type="project" value="TreeGrafter"/>
</dbReference>
<keyword evidence="5 7" id="KW-0269">Exonuclease</keyword>
<evidence type="ECO:0000256" key="2">
    <source>
        <dbReference type="ARBA" id="ARBA00022490"/>
    </source>
</evidence>
<evidence type="ECO:0000256" key="8">
    <source>
        <dbReference type="SAM" id="MobiDB-lite"/>
    </source>
</evidence>
<dbReference type="InterPro" id="IPR040476">
    <property type="entry name" value="CSD2"/>
</dbReference>
<dbReference type="PROSITE" id="PS01175">
    <property type="entry name" value="RIBONUCLEASE_II"/>
    <property type="match status" value="1"/>
</dbReference>
<dbReference type="GO" id="GO:0008859">
    <property type="term" value="F:exoribonuclease II activity"/>
    <property type="evidence" value="ECO:0007669"/>
    <property type="project" value="UniProtKB-UniRule"/>
</dbReference>
<dbReference type="EMBL" id="QOHR01000013">
    <property type="protein sequence ID" value="REC56160.1"/>
    <property type="molecule type" value="Genomic_DNA"/>
</dbReference>
<dbReference type="SMART" id="SM00316">
    <property type="entry name" value="S1"/>
    <property type="match status" value="1"/>
</dbReference>
<dbReference type="EC" id="3.1.13.1" evidence="7"/>
<feature type="compositionally biased region" description="Basic residues" evidence="8">
    <location>
        <begin position="729"/>
        <end position="741"/>
    </location>
</feature>
<dbReference type="PROSITE" id="PS50126">
    <property type="entry name" value="S1"/>
    <property type="match status" value="1"/>
</dbReference>
<comment type="similarity">
    <text evidence="7">Belongs to the RNR ribonuclease family. RNase R subfamily.</text>
</comment>
<dbReference type="PANTHER" id="PTHR23355:SF9">
    <property type="entry name" value="DIS3-LIKE EXONUCLEASE 2"/>
    <property type="match status" value="1"/>
</dbReference>
<dbReference type="HAMAP" id="MF_01895">
    <property type="entry name" value="RNase_R"/>
    <property type="match status" value="1"/>
</dbReference>
<keyword evidence="11" id="KW-1185">Reference proteome</keyword>
<dbReference type="InterPro" id="IPR003029">
    <property type="entry name" value="S1_domain"/>
</dbReference>
<keyword evidence="2 7" id="KW-0963">Cytoplasm</keyword>
<dbReference type="InterPro" id="IPR012340">
    <property type="entry name" value="NA-bd_OB-fold"/>
</dbReference>
<dbReference type="InterPro" id="IPR050180">
    <property type="entry name" value="RNR_Ribonuclease"/>
</dbReference>
<dbReference type="Pfam" id="PF00773">
    <property type="entry name" value="RNB"/>
    <property type="match status" value="1"/>
</dbReference>
<dbReference type="Proteomes" id="UP000257131">
    <property type="component" value="Unassembled WGS sequence"/>
</dbReference>
<dbReference type="NCBIfam" id="TIGR00358">
    <property type="entry name" value="3_prime_RNase"/>
    <property type="match status" value="1"/>
</dbReference>
<comment type="caution">
    <text evidence="10">The sequence shown here is derived from an EMBL/GenBank/DDBJ whole genome shotgun (WGS) entry which is preliminary data.</text>
</comment>
<dbReference type="InterPro" id="IPR022966">
    <property type="entry name" value="RNase_II/R_CS"/>
</dbReference>
<comment type="subcellular location">
    <subcellularLocation>
        <location evidence="7">Cytoplasm</location>
    </subcellularLocation>
</comment>
<gene>
    <name evidence="7 10" type="primary">rnr</name>
    <name evidence="10" type="ORF">DRV84_10045</name>
</gene>
<evidence type="ECO:0000256" key="7">
    <source>
        <dbReference type="HAMAP-Rule" id="MF_01895"/>
    </source>
</evidence>
<evidence type="ECO:0000256" key="6">
    <source>
        <dbReference type="ARBA" id="ARBA00022884"/>
    </source>
</evidence>
<dbReference type="InterPro" id="IPR011805">
    <property type="entry name" value="RNase_R"/>
</dbReference>
<accession>A0A3D9BRM9</accession>
<feature type="domain" description="S1 motif" evidence="9">
    <location>
        <begin position="628"/>
        <end position="709"/>
    </location>
</feature>
<evidence type="ECO:0000256" key="3">
    <source>
        <dbReference type="ARBA" id="ARBA00022722"/>
    </source>
</evidence>
<dbReference type="OrthoDB" id="9764149at2"/>
<protein>
    <recommendedName>
        <fullName evidence="7">Ribonuclease R</fullName>
        <shortName evidence="7">RNase R</shortName>
        <ecNumber evidence="7">3.1.13.1</ecNumber>
    </recommendedName>
</protein>
<dbReference type="RefSeq" id="WP_115979997.1">
    <property type="nucleotide sequence ID" value="NZ_QOHR01000013.1"/>
</dbReference>
<dbReference type="InterPro" id="IPR004476">
    <property type="entry name" value="RNase_II/RNase_R"/>
</dbReference>
<dbReference type="SMART" id="SM00955">
    <property type="entry name" value="RNB"/>
    <property type="match status" value="1"/>
</dbReference>
<evidence type="ECO:0000256" key="1">
    <source>
        <dbReference type="ARBA" id="ARBA00001849"/>
    </source>
</evidence>